<dbReference type="VEuPathDB" id="TriTrypDB:LtaPh_2502100"/>
<evidence type="ECO:0000313" key="10">
    <source>
        <dbReference type="EMBL" id="GET89109.1"/>
    </source>
</evidence>
<dbReference type="SUPFAM" id="SSF54001">
    <property type="entry name" value="Cysteine proteinases"/>
    <property type="match status" value="1"/>
</dbReference>
<evidence type="ECO:0000259" key="9">
    <source>
        <dbReference type="PROSITE" id="PS52048"/>
    </source>
</evidence>
<dbReference type="GO" id="GO:0004843">
    <property type="term" value="F:cysteine-type deubiquitinase activity"/>
    <property type="evidence" value="ECO:0007669"/>
    <property type="project" value="UniProtKB-UniRule"/>
</dbReference>
<dbReference type="GO" id="GO:0006511">
    <property type="term" value="P:ubiquitin-dependent protein catabolic process"/>
    <property type="evidence" value="ECO:0007669"/>
    <property type="project" value="UniProtKB-UniRule"/>
</dbReference>
<evidence type="ECO:0000256" key="6">
    <source>
        <dbReference type="ARBA" id="ARBA00022807"/>
    </source>
</evidence>
<dbReference type="InterPro" id="IPR001578">
    <property type="entry name" value="Peptidase_C12_UCH"/>
</dbReference>
<evidence type="ECO:0000256" key="7">
    <source>
        <dbReference type="PROSITE-ProRule" id="PRU01393"/>
    </source>
</evidence>
<dbReference type="FunFam" id="3.40.532.10:FF:000006">
    <property type="entry name" value="Ubiquitin carboxyl-terminal hydrolase"/>
    <property type="match status" value="1"/>
</dbReference>
<keyword evidence="4 7" id="KW-0833">Ubl conjugation pathway</keyword>
<dbReference type="PRINTS" id="PR00707">
    <property type="entry name" value="UBCTHYDRLASE"/>
</dbReference>
<evidence type="ECO:0000256" key="3">
    <source>
        <dbReference type="ARBA" id="ARBA00022670"/>
    </source>
</evidence>
<evidence type="ECO:0000313" key="11">
    <source>
        <dbReference type="Proteomes" id="UP000419144"/>
    </source>
</evidence>
<dbReference type="OrthoDB" id="427186at2759"/>
<feature type="site" description="Transition state stabilizer" evidence="7">
    <location>
        <position position="88"/>
    </location>
</feature>
<dbReference type="PANTHER" id="PTHR10589">
    <property type="entry name" value="UBIQUITIN CARBOXYL-TERMINAL HYDROLASE"/>
    <property type="match status" value="1"/>
</dbReference>
<keyword evidence="5 7" id="KW-0378">Hydrolase</keyword>
<dbReference type="InterPro" id="IPR038765">
    <property type="entry name" value="Papain-like_cys_pep_sf"/>
</dbReference>
<feature type="active site" description="Nucleophile" evidence="7">
    <location>
        <position position="94"/>
    </location>
</feature>
<dbReference type="AlphaFoldDB" id="A0A640KNT5"/>
<sequence length="233" mass="25239">MWFPLESNPAVMNRYMSNLGLTEAKVEFVDVYGVSDDLLEMVPSPVHALLLVYPLCEATEKRLAEYQAAQTEEVAVLRKAHPFFFTRQLVPNACGTIGIVHALINNREKLGQIAAGSILDIGLAQAAGLSEDPTVIGKFIAQDVNLASAHAAAAQEGVTANQPSDAVINLHFVCFIHVSDRCVELDGRKANPTLHGHCTDNRSFLKAAAAAIKERIELNPTSYEFGITALVDK</sequence>
<feature type="domain" description="UCH catalytic" evidence="9">
    <location>
        <begin position="1"/>
        <end position="232"/>
    </location>
</feature>
<evidence type="ECO:0000256" key="2">
    <source>
        <dbReference type="ARBA" id="ARBA00009326"/>
    </source>
</evidence>
<evidence type="ECO:0000256" key="1">
    <source>
        <dbReference type="ARBA" id="ARBA00000707"/>
    </source>
</evidence>
<comment type="similarity">
    <text evidence="2 7 8">Belongs to the peptidase C12 family.</text>
</comment>
<evidence type="ECO:0000256" key="4">
    <source>
        <dbReference type="ARBA" id="ARBA00022786"/>
    </source>
</evidence>
<proteinExistence type="inferred from homology"/>
<evidence type="ECO:0000256" key="8">
    <source>
        <dbReference type="RuleBase" id="RU361215"/>
    </source>
</evidence>
<dbReference type="PANTHER" id="PTHR10589:SF17">
    <property type="entry name" value="UBIQUITIN CARBOXYL-TERMINAL HYDROLASE"/>
    <property type="match status" value="1"/>
</dbReference>
<feature type="active site" description="Proton donor" evidence="7">
    <location>
        <position position="171"/>
    </location>
</feature>
<gene>
    <name evidence="10" type="ORF">LtaPh_2502100</name>
</gene>
<dbReference type="GO" id="GO:0005737">
    <property type="term" value="C:cytoplasm"/>
    <property type="evidence" value="ECO:0007669"/>
    <property type="project" value="TreeGrafter"/>
</dbReference>
<comment type="catalytic activity">
    <reaction evidence="1 7 8">
        <text>Thiol-dependent hydrolysis of ester, thioester, amide, peptide and isopeptide bonds formed by the C-terminal Gly of ubiquitin (a 76-residue protein attached to proteins as an intracellular targeting signal).</text>
        <dbReference type="EC" id="3.4.19.12"/>
    </reaction>
</comment>
<dbReference type="EC" id="3.4.19.12" evidence="8"/>
<dbReference type="Proteomes" id="UP000419144">
    <property type="component" value="Unassembled WGS sequence"/>
</dbReference>
<feature type="site" description="Important for enzyme activity" evidence="7">
    <location>
        <position position="186"/>
    </location>
</feature>
<keyword evidence="3 7" id="KW-0645">Protease</keyword>
<dbReference type="GO" id="GO:0016579">
    <property type="term" value="P:protein deubiquitination"/>
    <property type="evidence" value="ECO:0007669"/>
    <property type="project" value="TreeGrafter"/>
</dbReference>
<accession>A0A640KNT5</accession>
<protein>
    <recommendedName>
        <fullName evidence="8">Ubiquitin carboxyl-terminal hydrolase</fullName>
        <ecNumber evidence="8">3.4.19.12</ecNumber>
    </recommendedName>
</protein>
<dbReference type="EMBL" id="BLBS01000034">
    <property type="protein sequence ID" value="GET89109.1"/>
    <property type="molecule type" value="Genomic_DNA"/>
</dbReference>
<keyword evidence="11" id="KW-1185">Reference proteome</keyword>
<dbReference type="InterPro" id="IPR036959">
    <property type="entry name" value="Peptidase_C12_UCH_sf"/>
</dbReference>
<dbReference type="PROSITE" id="PS52048">
    <property type="entry name" value="UCH_DOMAIN"/>
    <property type="match status" value="1"/>
</dbReference>
<comment type="caution">
    <text evidence="10">The sequence shown here is derived from an EMBL/GenBank/DDBJ whole genome shotgun (WGS) entry which is preliminary data.</text>
</comment>
<organism evidence="10 11">
    <name type="scientific">Leishmania tarentolae</name>
    <name type="common">Sauroleishmania tarentolae</name>
    <dbReference type="NCBI Taxonomy" id="5689"/>
    <lineage>
        <taxon>Eukaryota</taxon>
        <taxon>Discoba</taxon>
        <taxon>Euglenozoa</taxon>
        <taxon>Kinetoplastea</taxon>
        <taxon>Metakinetoplastina</taxon>
        <taxon>Trypanosomatida</taxon>
        <taxon>Trypanosomatidae</taxon>
        <taxon>Leishmaniinae</taxon>
        <taxon>Leishmania</taxon>
        <taxon>lizard Leishmania</taxon>
    </lineage>
</organism>
<dbReference type="Pfam" id="PF01088">
    <property type="entry name" value="Peptidase_C12"/>
    <property type="match status" value="1"/>
</dbReference>
<reference evidence="10" key="1">
    <citation type="submission" date="2019-11" db="EMBL/GenBank/DDBJ databases">
        <title>Leishmania tarentolae CDS.</title>
        <authorList>
            <person name="Goto Y."/>
            <person name="Yamagishi J."/>
        </authorList>
    </citation>
    <scope>NUCLEOTIDE SEQUENCE [LARGE SCALE GENOMIC DNA]</scope>
    <source>
        <strain evidence="10">Parrot Tar II</strain>
    </source>
</reference>
<keyword evidence="6 7" id="KW-0788">Thiol protease</keyword>
<name>A0A640KNT5_LEITA</name>
<evidence type="ECO:0000256" key="5">
    <source>
        <dbReference type="ARBA" id="ARBA00022801"/>
    </source>
</evidence>
<dbReference type="Gene3D" id="3.40.532.10">
    <property type="entry name" value="Peptidase C12, ubiquitin carboxyl-terminal hydrolase"/>
    <property type="match status" value="1"/>
</dbReference>